<dbReference type="SUPFAM" id="SSF52058">
    <property type="entry name" value="L domain-like"/>
    <property type="match status" value="2"/>
</dbReference>
<keyword evidence="12" id="KW-0677">Repeat</keyword>
<evidence type="ECO:0000256" key="20">
    <source>
        <dbReference type="ARBA" id="ARBA00047899"/>
    </source>
</evidence>
<evidence type="ECO:0000256" key="2">
    <source>
        <dbReference type="ARBA" id="ARBA00004479"/>
    </source>
</evidence>
<evidence type="ECO:0000256" key="1">
    <source>
        <dbReference type="ARBA" id="ARBA00004162"/>
    </source>
</evidence>
<keyword evidence="14" id="KW-0418">Kinase</keyword>
<evidence type="ECO:0000256" key="4">
    <source>
        <dbReference type="ARBA" id="ARBA00012513"/>
    </source>
</evidence>
<evidence type="ECO:0000256" key="7">
    <source>
        <dbReference type="ARBA" id="ARBA00022553"/>
    </source>
</evidence>
<keyword evidence="7" id="KW-0597">Phosphoprotein</keyword>
<evidence type="ECO:0000256" key="11">
    <source>
        <dbReference type="ARBA" id="ARBA00022729"/>
    </source>
</evidence>
<comment type="caution">
    <text evidence="25">The sequence shown here is derived from an EMBL/GenBank/DDBJ whole genome shotgun (WGS) entry which is preliminary data.</text>
</comment>
<keyword evidence="11" id="KW-0732">Signal</keyword>
<comment type="catalytic activity">
    <reaction evidence="20">
        <text>L-threonyl-[protein] + ATP = O-phospho-L-threonyl-[protein] + ADP + H(+)</text>
        <dbReference type="Rhea" id="RHEA:46608"/>
        <dbReference type="Rhea" id="RHEA-COMP:11060"/>
        <dbReference type="Rhea" id="RHEA-COMP:11605"/>
        <dbReference type="ChEBI" id="CHEBI:15378"/>
        <dbReference type="ChEBI" id="CHEBI:30013"/>
        <dbReference type="ChEBI" id="CHEBI:30616"/>
        <dbReference type="ChEBI" id="CHEBI:61977"/>
        <dbReference type="ChEBI" id="CHEBI:456216"/>
        <dbReference type="EC" id="2.7.11.1"/>
    </reaction>
</comment>
<keyword evidence="19" id="KW-0325">Glycoprotein</keyword>
<evidence type="ECO:0000313" key="25">
    <source>
        <dbReference type="EMBL" id="KAI5393769.1"/>
    </source>
</evidence>
<dbReference type="PROSITE" id="PS00108">
    <property type="entry name" value="PROTEIN_KINASE_ST"/>
    <property type="match status" value="1"/>
</dbReference>
<evidence type="ECO:0000256" key="10">
    <source>
        <dbReference type="ARBA" id="ARBA00022692"/>
    </source>
</evidence>
<feature type="non-terminal residue" evidence="25">
    <location>
        <position position="1"/>
    </location>
</feature>
<keyword evidence="18" id="KW-0675">Receptor</keyword>
<evidence type="ECO:0000256" key="6">
    <source>
        <dbReference type="ARBA" id="ARBA00022527"/>
    </source>
</evidence>
<evidence type="ECO:0000256" key="12">
    <source>
        <dbReference type="ARBA" id="ARBA00022737"/>
    </source>
</evidence>
<dbReference type="EC" id="2.7.11.1" evidence="4"/>
<dbReference type="InterPro" id="IPR013210">
    <property type="entry name" value="LRR_N_plant-typ"/>
</dbReference>
<keyword evidence="10 23" id="KW-0812">Transmembrane</keyword>
<evidence type="ECO:0000256" key="21">
    <source>
        <dbReference type="ARBA" id="ARBA00048679"/>
    </source>
</evidence>
<dbReference type="InterPro" id="IPR001611">
    <property type="entry name" value="Leu-rich_rpt"/>
</dbReference>
<dbReference type="Gene3D" id="3.80.10.10">
    <property type="entry name" value="Ribonuclease Inhibitor"/>
    <property type="match status" value="2"/>
</dbReference>
<dbReference type="InterPro" id="IPR003591">
    <property type="entry name" value="Leu-rich_rpt_typical-subtyp"/>
</dbReference>
<dbReference type="Gene3D" id="3.30.200.20">
    <property type="entry name" value="Phosphorylase Kinase, domain 1"/>
    <property type="match status" value="1"/>
</dbReference>
<dbReference type="FunFam" id="1.10.510.10:FF:000358">
    <property type="entry name" value="Putative leucine-rich repeat receptor-like serine/threonine-protein kinase"/>
    <property type="match status" value="1"/>
</dbReference>
<evidence type="ECO:0000256" key="3">
    <source>
        <dbReference type="ARBA" id="ARBA00008684"/>
    </source>
</evidence>
<dbReference type="Pfam" id="PF13855">
    <property type="entry name" value="LRR_8"/>
    <property type="match status" value="1"/>
</dbReference>
<dbReference type="FunFam" id="3.80.10.10:FF:000288">
    <property type="entry name" value="LRR receptor-like serine/threonine-protein kinase EFR"/>
    <property type="match status" value="1"/>
</dbReference>
<dbReference type="Pfam" id="PF00069">
    <property type="entry name" value="Pkinase"/>
    <property type="match status" value="1"/>
</dbReference>
<keyword evidence="16 23" id="KW-1133">Transmembrane helix</keyword>
<dbReference type="EMBL" id="JAMSHJ010000006">
    <property type="protein sequence ID" value="KAI5393769.1"/>
    <property type="molecule type" value="Genomic_DNA"/>
</dbReference>
<evidence type="ECO:0000256" key="18">
    <source>
        <dbReference type="ARBA" id="ARBA00023170"/>
    </source>
</evidence>
<evidence type="ECO:0000256" key="5">
    <source>
        <dbReference type="ARBA" id="ARBA00022475"/>
    </source>
</evidence>
<dbReference type="Proteomes" id="UP001058974">
    <property type="component" value="Chromosome 6"/>
</dbReference>
<reference evidence="25 26" key="1">
    <citation type="journal article" date="2022" name="Nat. Genet.">
        <title>Improved pea reference genome and pan-genome highlight genomic features and evolutionary characteristics.</title>
        <authorList>
            <person name="Yang T."/>
            <person name="Liu R."/>
            <person name="Luo Y."/>
            <person name="Hu S."/>
            <person name="Wang D."/>
            <person name="Wang C."/>
            <person name="Pandey M.K."/>
            <person name="Ge S."/>
            <person name="Xu Q."/>
            <person name="Li N."/>
            <person name="Li G."/>
            <person name="Huang Y."/>
            <person name="Saxena R.K."/>
            <person name="Ji Y."/>
            <person name="Li M."/>
            <person name="Yan X."/>
            <person name="He Y."/>
            <person name="Liu Y."/>
            <person name="Wang X."/>
            <person name="Xiang C."/>
            <person name="Varshney R.K."/>
            <person name="Ding H."/>
            <person name="Gao S."/>
            <person name="Zong X."/>
        </authorList>
    </citation>
    <scope>NUCLEOTIDE SEQUENCE [LARGE SCALE GENOMIC DNA]</scope>
    <source>
        <strain evidence="25 26">cv. Zhongwan 6</strain>
    </source>
</reference>
<dbReference type="Gramene" id="Psat06G0076400-T1">
    <property type="protein sequence ID" value="KAI5393769.1"/>
    <property type="gene ID" value="KIW84_060764"/>
</dbReference>
<dbReference type="SUPFAM" id="SSF56112">
    <property type="entry name" value="Protein kinase-like (PK-like)"/>
    <property type="match status" value="1"/>
</dbReference>
<dbReference type="PANTHER" id="PTHR27008:SF523">
    <property type="entry name" value="LRR RECEPTOR-LIKE KINASE FAMILY PROTEIN"/>
    <property type="match status" value="1"/>
</dbReference>
<feature type="binding site" evidence="22">
    <location>
        <position position="797"/>
    </location>
    <ligand>
        <name>ATP</name>
        <dbReference type="ChEBI" id="CHEBI:30616"/>
    </ligand>
</feature>
<evidence type="ECO:0000256" key="13">
    <source>
        <dbReference type="ARBA" id="ARBA00022741"/>
    </source>
</evidence>
<keyword evidence="13 22" id="KW-0547">Nucleotide-binding</keyword>
<evidence type="ECO:0000256" key="14">
    <source>
        <dbReference type="ARBA" id="ARBA00022777"/>
    </source>
</evidence>
<dbReference type="SMART" id="SM00369">
    <property type="entry name" value="LRR_TYP"/>
    <property type="match status" value="8"/>
</dbReference>
<dbReference type="SMART" id="SM00220">
    <property type="entry name" value="S_TKc"/>
    <property type="match status" value="1"/>
</dbReference>
<keyword evidence="17 23" id="KW-0472">Membrane</keyword>
<dbReference type="InterPro" id="IPR051809">
    <property type="entry name" value="Plant_receptor-like_S/T_kinase"/>
</dbReference>
<dbReference type="PANTHER" id="PTHR27008">
    <property type="entry name" value="OS04G0122200 PROTEIN"/>
    <property type="match status" value="1"/>
</dbReference>
<proteinExistence type="inferred from homology"/>
<comment type="similarity">
    <text evidence="3">Belongs to the protein kinase superfamily. Ser/Thr protein kinase family.</text>
</comment>
<evidence type="ECO:0000256" key="9">
    <source>
        <dbReference type="ARBA" id="ARBA00022679"/>
    </source>
</evidence>
<evidence type="ECO:0000256" key="22">
    <source>
        <dbReference type="PROSITE-ProRule" id="PRU10141"/>
    </source>
</evidence>
<dbReference type="InterPro" id="IPR032675">
    <property type="entry name" value="LRR_dom_sf"/>
</dbReference>
<feature type="domain" description="Protein kinase" evidence="24">
    <location>
        <begin position="768"/>
        <end position="1064"/>
    </location>
</feature>
<evidence type="ECO:0000256" key="8">
    <source>
        <dbReference type="ARBA" id="ARBA00022614"/>
    </source>
</evidence>
<dbReference type="FunFam" id="3.30.200.20:FF:000432">
    <property type="entry name" value="LRR receptor-like serine/threonine-protein kinase EFR"/>
    <property type="match status" value="1"/>
</dbReference>
<feature type="transmembrane region" description="Helical" evidence="23">
    <location>
        <begin position="68"/>
        <end position="89"/>
    </location>
</feature>
<dbReference type="PROSITE" id="PS00107">
    <property type="entry name" value="PROTEIN_KINASE_ATP"/>
    <property type="match status" value="1"/>
</dbReference>
<dbReference type="GO" id="GO:0005886">
    <property type="term" value="C:plasma membrane"/>
    <property type="evidence" value="ECO:0007669"/>
    <property type="project" value="UniProtKB-SubCell"/>
</dbReference>
<accession>A0A9D4W332</accession>
<keyword evidence="15 22" id="KW-0067">ATP-binding</keyword>
<dbReference type="GO" id="GO:0005524">
    <property type="term" value="F:ATP binding"/>
    <property type="evidence" value="ECO:0007669"/>
    <property type="project" value="UniProtKB-UniRule"/>
</dbReference>
<dbReference type="Gene3D" id="1.10.510.10">
    <property type="entry name" value="Transferase(Phosphotransferase) domain 1"/>
    <property type="match status" value="1"/>
</dbReference>
<comment type="catalytic activity">
    <reaction evidence="21">
        <text>L-seryl-[protein] + ATP = O-phospho-L-seryl-[protein] + ADP + H(+)</text>
        <dbReference type="Rhea" id="RHEA:17989"/>
        <dbReference type="Rhea" id="RHEA-COMP:9863"/>
        <dbReference type="Rhea" id="RHEA-COMP:11604"/>
        <dbReference type="ChEBI" id="CHEBI:15378"/>
        <dbReference type="ChEBI" id="CHEBI:29999"/>
        <dbReference type="ChEBI" id="CHEBI:30616"/>
        <dbReference type="ChEBI" id="CHEBI:83421"/>
        <dbReference type="ChEBI" id="CHEBI:456216"/>
        <dbReference type="EC" id="2.7.11.1"/>
    </reaction>
</comment>
<evidence type="ECO:0000256" key="17">
    <source>
        <dbReference type="ARBA" id="ARBA00023136"/>
    </source>
</evidence>
<evidence type="ECO:0000256" key="19">
    <source>
        <dbReference type="ARBA" id="ARBA00023180"/>
    </source>
</evidence>
<dbReference type="PROSITE" id="PS50011">
    <property type="entry name" value="PROTEIN_KINASE_DOM"/>
    <property type="match status" value="1"/>
</dbReference>
<evidence type="ECO:0000259" key="24">
    <source>
        <dbReference type="PROSITE" id="PS50011"/>
    </source>
</evidence>
<name>A0A9D4W332_PEA</name>
<dbReference type="Pfam" id="PF08263">
    <property type="entry name" value="LRRNT_2"/>
    <property type="match status" value="1"/>
</dbReference>
<evidence type="ECO:0000256" key="23">
    <source>
        <dbReference type="SAM" id="Phobius"/>
    </source>
</evidence>
<dbReference type="InterPro" id="IPR000719">
    <property type="entry name" value="Prot_kinase_dom"/>
</dbReference>
<dbReference type="InterPro" id="IPR008271">
    <property type="entry name" value="Ser/Thr_kinase_AS"/>
</dbReference>
<organism evidence="25 26">
    <name type="scientific">Pisum sativum</name>
    <name type="common">Garden pea</name>
    <name type="synonym">Lathyrus oleraceus</name>
    <dbReference type="NCBI Taxonomy" id="3888"/>
    <lineage>
        <taxon>Eukaryota</taxon>
        <taxon>Viridiplantae</taxon>
        <taxon>Streptophyta</taxon>
        <taxon>Embryophyta</taxon>
        <taxon>Tracheophyta</taxon>
        <taxon>Spermatophyta</taxon>
        <taxon>Magnoliopsida</taxon>
        <taxon>eudicotyledons</taxon>
        <taxon>Gunneridae</taxon>
        <taxon>Pentapetalae</taxon>
        <taxon>rosids</taxon>
        <taxon>fabids</taxon>
        <taxon>Fabales</taxon>
        <taxon>Fabaceae</taxon>
        <taxon>Papilionoideae</taxon>
        <taxon>50 kb inversion clade</taxon>
        <taxon>NPAAA clade</taxon>
        <taxon>Hologalegina</taxon>
        <taxon>IRL clade</taxon>
        <taxon>Fabeae</taxon>
        <taxon>Lathyrus</taxon>
    </lineage>
</organism>
<keyword evidence="6" id="KW-0723">Serine/threonine-protein kinase</keyword>
<dbReference type="FunFam" id="3.80.10.10:FF:000095">
    <property type="entry name" value="LRR receptor-like serine/threonine-protein kinase GSO1"/>
    <property type="match status" value="1"/>
</dbReference>
<dbReference type="InterPro" id="IPR055414">
    <property type="entry name" value="LRR_R13L4/SHOC2-like"/>
</dbReference>
<sequence length="1069" mass="119330">IIKILLTRSNLFHNFSHFLCVCAINYTPLFISTTLPPIFKSTKSQENKHASFQFLPLQYNKTKYSTTLIFFNHMKHFSFFLSIFLYVYFSHAPNTTSAATLTLQNQTDYQALLQFKHSINNDPNGVLDSWNSSTHFCNWHGVTCNAMHQRVTNLNLQGNSLHGTLSPHIGNLSRLRNINLENNSFIEKIPRELGRLVRLHQLSLSNNMFSGDIPESLSNCSNLKVLRLLNNNLTGKIPTEIAFLRKLLVVNIGKNHLTGEVPSFIGNLSSLISLGLAFNNLERDVPQEICLLRNLRTIEVVANKLSGMFPPCFYNMSSLESISATQNHFRGSLPSNMFQTLPNLQVFKIGVNRFSGTIPTSIANASNLTSFDIGANHFVGQVPSLGKLRDLHLLNLEFNILGDNSSNNLDFLKTLTNCSKLQALSIAANNLGGFLPNSIGNLSYNLSELYLGGNEISGKVPKELGNLVNLILLSLGHNHFEGTIPTSFGQFKNMQLLDLRENKLSGEIPFFIGNLSQLSDLWMEENMLEGNIPLSIGKCQKLQFLNLSQNNLRGTIPLELFRISSLTKGLDLSRNSLSGSLPDEVGFLKNIGKLDVSENRLSGDIPITICECVSLEYLRLQGNSFRGTLPSKLSSLKSLKYLDLSRNQLSGSIPIDLQNIPLLEYLNVSFNKLEGEVPIKGVFQNASRLGVTGNNKLCGGISELHLSPCHVNRIAVIISVIVFLLILLFALTMYMMRKRNRKPSFDTPTIHQLDKVSYQELHQGTDGFSERNLIGSGSFGSVYKGNLASQGKVVAIKVLNLKKKGAHKSFIAECNALKNIRHRNLVKILTCCSSTDYRGEEFKALVFDYMKNGSLEDWLHHPTTANSEHPRMLSLVQRLNIMIDIGYALHYLHRECEQLVLHCDIKPSNILLDEDMVAHVSDFGITKLVSTIDNASYKETSTVRIKGTIGYAPPEYGMSSEVSSCGDMYSFGILVLEMITGRRPTDEMFEDGLNLHTFVENSFHGSIMQILDPNLVPRDEEATVEKCLVSVLRIGLVCSMESPKDRMNIVDVTKELDIIKKVFLDGEIN</sequence>
<keyword evidence="8" id="KW-0433">Leucine-rich repeat</keyword>
<keyword evidence="9" id="KW-0808">Transferase</keyword>
<comment type="subcellular location">
    <subcellularLocation>
        <location evidence="1">Cell membrane</location>
        <topology evidence="1">Single-pass membrane protein</topology>
    </subcellularLocation>
    <subcellularLocation>
        <location evidence="2">Membrane</location>
        <topology evidence="2">Single-pass type I membrane protein</topology>
    </subcellularLocation>
</comment>
<evidence type="ECO:0000256" key="16">
    <source>
        <dbReference type="ARBA" id="ARBA00022989"/>
    </source>
</evidence>
<dbReference type="Pfam" id="PF00560">
    <property type="entry name" value="LRR_1"/>
    <property type="match status" value="5"/>
</dbReference>
<dbReference type="GO" id="GO:0004674">
    <property type="term" value="F:protein serine/threonine kinase activity"/>
    <property type="evidence" value="ECO:0007669"/>
    <property type="project" value="UniProtKB-KW"/>
</dbReference>
<dbReference type="AlphaFoldDB" id="A0A9D4W332"/>
<feature type="transmembrane region" description="Helical" evidence="23">
    <location>
        <begin position="714"/>
        <end position="734"/>
    </location>
</feature>
<dbReference type="InterPro" id="IPR011009">
    <property type="entry name" value="Kinase-like_dom_sf"/>
</dbReference>
<dbReference type="PRINTS" id="PR00019">
    <property type="entry name" value="LEURICHRPT"/>
</dbReference>
<evidence type="ECO:0000256" key="15">
    <source>
        <dbReference type="ARBA" id="ARBA00022840"/>
    </source>
</evidence>
<dbReference type="Pfam" id="PF23598">
    <property type="entry name" value="LRR_14"/>
    <property type="match status" value="1"/>
</dbReference>
<evidence type="ECO:0000313" key="26">
    <source>
        <dbReference type="Proteomes" id="UP001058974"/>
    </source>
</evidence>
<protein>
    <recommendedName>
        <fullName evidence="4">non-specific serine/threonine protein kinase</fullName>
        <ecNumber evidence="4">2.7.11.1</ecNumber>
    </recommendedName>
</protein>
<dbReference type="InterPro" id="IPR017441">
    <property type="entry name" value="Protein_kinase_ATP_BS"/>
</dbReference>
<gene>
    <name evidence="25" type="ORF">KIW84_060764</name>
</gene>
<keyword evidence="26" id="KW-1185">Reference proteome</keyword>
<keyword evidence="5" id="KW-1003">Cell membrane</keyword>